<dbReference type="Pfam" id="PF04542">
    <property type="entry name" value="Sigma70_r2"/>
    <property type="match status" value="1"/>
</dbReference>
<keyword evidence="9" id="KW-1185">Reference proteome</keyword>
<dbReference type="GO" id="GO:0016987">
    <property type="term" value="F:sigma factor activity"/>
    <property type="evidence" value="ECO:0007669"/>
    <property type="project" value="UniProtKB-KW"/>
</dbReference>
<gene>
    <name evidence="8" type="ORF">FYC51_03515</name>
</gene>
<evidence type="ECO:0000259" key="6">
    <source>
        <dbReference type="Pfam" id="PF04542"/>
    </source>
</evidence>
<dbReference type="PANTHER" id="PTHR30173">
    <property type="entry name" value="SIGMA 19 FACTOR"/>
    <property type="match status" value="1"/>
</dbReference>
<dbReference type="NCBIfam" id="TIGR02937">
    <property type="entry name" value="sigma70-ECF"/>
    <property type="match status" value="1"/>
</dbReference>
<evidence type="ECO:0000256" key="5">
    <source>
        <dbReference type="ARBA" id="ARBA00023163"/>
    </source>
</evidence>
<comment type="subunit">
    <text evidence="2">Interacts transiently with the RNA polymerase catalytic core formed by RpoA, RpoB, RpoC and RpoZ (2 alpha, 1 beta, 1 beta' and 1 omega subunit) to form the RNA polymerase holoenzyme that can initiate transcription.</text>
</comment>
<dbReference type="SUPFAM" id="SSF88659">
    <property type="entry name" value="Sigma3 and sigma4 domains of RNA polymerase sigma factors"/>
    <property type="match status" value="1"/>
</dbReference>
<evidence type="ECO:0000313" key="9">
    <source>
        <dbReference type="Proteomes" id="UP000325243"/>
    </source>
</evidence>
<reference evidence="8 9" key="1">
    <citation type="submission" date="2019-08" db="EMBL/GenBank/DDBJ databases">
        <authorList>
            <person name="Hu J."/>
        </authorList>
    </citation>
    <scope>NUCLEOTIDE SEQUENCE [LARGE SCALE GENOMIC DNA]</scope>
    <source>
        <strain evidence="8 9">NEAU-184</strain>
    </source>
</reference>
<dbReference type="InterPro" id="IPR032710">
    <property type="entry name" value="NTF2-like_dom_sf"/>
</dbReference>
<dbReference type="Gene3D" id="3.10.450.50">
    <property type="match status" value="1"/>
</dbReference>
<dbReference type="InterPro" id="IPR013324">
    <property type="entry name" value="RNA_pol_sigma_r3/r4-like"/>
</dbReference>
<dbReference type="InterPro" id="IPR036388">
    <property type="entry name" value="WH-like_DNA-bd_sf"/>
</dbReference>
<name>A0A5S4V471_9MICO</name>
<dbReference type="InterPro" id="IPR013249">
    <property type="entry name" value="RNA_pol_sigma70_r4_t2"/>
</dbReference>
<evidence type="ECO:0000256" key="4">
    <source>
        <dbReference type="ARBA" id="ARBA00023082"/>
    </source>
</evidence>
<feature type="domain" description="RNA polymerase sigma factor 70 region 4 type 2" evidence="7">
    <location>
        <begin position="126"/>
        <end position="172"/>
    </location>
</feature>
<dbReference type="PANTHER" id="PTHR30173:SF43">
    <property type="entry name" value="ECF RNA POLYMERASE SIGMA FACTOR SIGI-RELATED"/>
    <property type="match status" value="1"/>
</dbReference>
<dbReference type="InterPro" id="IPR014284">
    <property type="entry name" value="RNA_pol_sigma-70_dom"/>
</dbReference>
<keyword evidence="5" id="KW-0804">Transcription</keyword>
<keyword evidence="3" id="KW-0805">Transcription regulation</keyword>
<dbReference type="Gene3D" id="1.10.1740.10">
    <property type="match status" value="1"/>
</dbReference>
<dbReference type="GO" id="GO:0003677">
    <property type="term" value="F:DNA binding"/>
    <property type="evidence" value="ECO:0007669"/>
    <property type="project" value="InterPro"/>
</dbReference>
<dbReference type="GO" id="GO:0006352">
    <property type="term" value="P:DNA-templated transcription initiation"/>
    <property type="evidence" value="ECO:0007669"/>
    <property type="project" value="InterPro"/>
</dbReference>
<dbReference type="EMBL" id="VSSB01000001">
    <property type="protein sequence ID" value="TYL52819.1"/>
    <property type="molecule type" value="Genomic_DNA"/>
</dbReference>
<dbReference type="Pfam" id="PF08281">
    <property type="entry name" value="Sigma70_r4_2"/>
    <property type="match status" value="1"/>
</dbReference>
<dbReference type="InterPro" id="IPR052704">
    <property type="entry name" value="ECF_Sigma-70_Domain"/>
</dbReference>
<keyword evidence="4" id="KW-0731">Sigma factor</keyword>
<comment type="caution">
    <text evidence="8">The sequence shown here is derived from an EMBL/GenBank/DDBJ whole genome shotgun (WGS) entry which is preliminary data.</text>
</comment>
<dbReference type="InterPro" id="IPR007627">
    <property type="entry name" value="RNA_pol_sigma70_r2"/>
</dbReference>
<sequence>MTTAPEGFDEAALEAERGMLMSLSYRMLGTVADAEDAVQETYARWYRMSPAERAAIQNPAAWLTRVASRVCLDQLGSARARRERYVGEWLPEPLPGGTGMFATPPSTDPLDRVTLDESVATALLIVLESLTPAERVAFVLHDVFAMPFTEIAEVVGRSPDACRKLASTARRHVRERRAGSAPREQHDAVVLAFTEAAGTGDLQALLPLLDPDVVLVSDGGGLASAARRPVLGPDHVGRYILGQLAKLGAALTVSLHETADGLTLAFGEGDVIHSVAVLDVRDGRVARVWIMRNPEKLGLWNA</sequence>
<proteinExistence type="inferred from homology"/>
<evidence type="ECO:0000259" key="7">
    <source>
        <dbReference type="Pfam" id="PF08281"/>
    </source>
</evidence>
<dbReference type="NCBIfam" id="NF007214">
    <property type="entry name" value="PRK09636.1"/>
    <property type="match status" value="1"/>
</dbReference>
<evidence type="ECO:0000256" key="1">
    <source>
        <dbReference type="ARBA" id="ARBA00010641"/>
    </source>
</evidence>
<evidence type="ECO:0000256" key="3">
    <source>
        <dbReference type="ARBA" id="ARBA00023015"/>
    </source>
</evidence>
<dbReference type="Proteomes" id="UP000325243">
    <property type="component" value="Unassembled WGS sequence"/>
</dbReference>
<accession>A0A5S4V471</accession>
<comment type="similarity">
    <text evidence="1">Belongs to the sigma-70 factor family. ECF subfamily.</text>
</comment>
<evidence type="ECO:0000313" key="8">
    <source>
        <dbReference type="EMBL" id="TYL52819.1"/>
    </source>
</evidence>
<dbReference type="AlphaFoldDB" id="A0A5S4V471"/>
<dbReference type="InterPro" id="IPR013325">
    <property type="entry name" value="RNA_pol_sigma_r2"/>
</dbReference>
<dbReference type="Gene3D" id="1.10.10.10">
    <property type="entry name" value="Winged helix-like DNA-binding domain superfamily/Winged helix DNA-binding domain"/>
    <property type="match status" value="1"/>
</dbReference>
<dbReference type="RefSeq" id="WP_148732281.1">
    <property type="nucleotide sequence ID" value="NZ_VSSB01000001.1"/>
</dbReference>
<dbReference type="SUPFAM" id="SSF54427">
    <property type="entry name" value="NTF2-like"/>
    <property type="match status" value="1"/>
</dbReference>
<protein>
    <submittedName>
        <fullName evidence="8">Sigma-70 family RNA polymerase sigma factor</fullName>
    </submittedName>
</protein>
<evidence type="ECO:0000256" key="2">
    <source>
        <dbReference type="ARBA" id="ARBA00011344"/>
    </source>
</evidence>
<feature type="domain" description="RNA polymerase sigma-70 region 2" evidence="6">
    <location>
        <begin position="14"/>
        <end position="79"/>
    </location>
</feature>
<dbReference type="SUPFAM" id="SSF88946">
    <property type="entry name" value="Sigma2 domain of RNA polymerase sigma factors"/>
    <property type="match status" value="1"/>
</dbReference>
<organism evidence="8 9">
    <name type="scientific">Agromyces mariniharenae</name>
    <dbReference type="NCBI Taxonomy" id="2604423"/>
    <lineage>
        <taxon>Bacteria</taxon>
        <taxon>Bacillati</taxon>
        <taxon>Actinomycetota</taxon>
        <taxon>Actinomycetes</taxon>
        <taxon>Micrococcales</taxon>
        <taxon>Microbacteriaceae</taxon>
        <taxon>Agromyces</taxon>
    </lineage>
</organism>